<comment type="caution">
    <text evidence="1">The sequence shown here is derived from an EMBL/GenBank/DDBJ whole genome shotgun (WGS) entry which is preliminary data.</text>
</comment>
<dbReference type="RefSeq" id="WP_103732354.1">
    <property type="nucleotide sequence ID" value="NZ_JACOOU010000020.1"/>
</dbReference>
<dbReference type="PANTHER" id="PTHR38474">
    <property type="entry name" value="SLR0299 PROTEIN"/>
    <property type="match status" value="1"/>
</dbReference>
<dbReference type="Gene3D" id="3.30.559.10">
    <property type="entry name" value="Chloramphenicol acetyltransferase-like domain"/>
    <property type="match status" value="1"/>
</dbReference>
<proteinExistence type="predicted"/>
<accession>A0ABR7FKS3</accession>
<name>A0ABR7FKS3_9FIRM</name>
<sequence length="228" mass="26005">MAKKIDPKQTKRAMAFELWMDAPNPMVTFFKILDVTPLIKINKKRKLKFNMLLDYCIGKAASGVKEFYILPVGHELVQYDSIAVNTIVKNKEGEVSSCDILFTEDLAKFNQDYLRYTMQVADSCENRDLTDSMVIGTSAIIDTEIDGAVGMNSGIYNNPFIIWGRYKKKLFRYYLTISFQFHHTQMDGAHAGKFLANLQNEINGLQVIYGDKTYGTIHDGKCNEQQII</sequence>
<evidence type="ECO:0000313" key="2">
    <source>
        <dbReference type="Proteomes" id="UP000654573"/>
    </source>
</evidence>
<reference evidence="1 2" key="1">
    <citation type="submission" date="2020-08" db="EMBL/GenBank/DDBJ databases">
        <title>Genome public.</title>
        <authorList>
            <person name="Liu C."/>
            <person name="Sun Q."/>
        </authorList>
    </citation>
    <scope>NUCLEOTIDE SEQUENCE [LARGE SCALE GENOMIC DNA]</scope>
    <source>
        <strain evidence="1 2">NSJ-34</strain>
    </source>
</reference>
<gene>
    <name evidence="1" type="ORF">H8S76_26330</name>
</gene>
<dbReference type="Pfam" id="PF00302">
    <property type="entry name" value="CAT"/>
    <property type="match status" value="1"/>
</dbReference>
<protein>
    <submittedName>
        <fullName evidence="1">Chloramphenicol acetyltransferase</fullName>
    </submittedName>
</protein>
<evidence type="ECO:0000313" key="1">
    <source>
        <dbReference type="EMBL" id="MBC5675744.1"/>
    </source>
</evidence>
<dbReference type="SUPFAM" id="SSF52777">
    <property type="entry name" value="CoA-dependent acyltransferases"/>
    <property type="match status" value="1"/>
</dbReference>
<dbReference type="InterPro" id="IPR023213">
    <property type="entry name" value="CAT-like_dom_sf"/>
</dbReference>
<dbReference type="NCBIfam" id="NF040637">
    <property type="entry name" value="CatA_like_2"/>
    <property type="match status" value="1"/>
</dbReference>
<dbReference type="EMBL" id="JACOOU010000020">
    <property type="protein sequence ID" value="MBC5675744.1"/>
    <property type="molecule type" value="Genomic_DNA"/>
</dbReference>
<dbReference type="InterPro" id="IPR001707">
    <property type="entry name" value="Cmp_AcTrfase"/>
</dbReference>
<dbReference type="SMART" id="SM01059">
    <property type="entry name" value="CAT"/>
    <property type="match status" value="1"/>
</dbReference>
<dbReference type="Proteomes" id="UP000654573">
    <property type="component" value="Unassembled WGS sequence"/>
</dbReference>
<organism evidence="1 2">
    <name type="scientific">Blautia celeris</name>
    <dbReference type="NCBI Taxonomy" id="2763026"/>
    <lineage>
        <taxon>Bacteria</taxon>
        <taxon>Bacillati</taxon>
        <taxon>Bacillota</taxon>
        <taxon>Clostridia</taxon>
        <taxon>Lachnospirales</taxon>
        <taxon>Lachnospiraceae</taxon>
        <taxon>Blautia</taxon>
    </lineage>
</organism>
<keyword evidence="2" id="KW-1185">Reference proteome</keyword>
<dbReference type="PANTHER" id="PTHR38474:SF1">
    <property type="entry name" value="SLR0299 PROTEIN"/>
    <property type="match status" value="1"/>
</dbReference>